<dbReference type="EMBL" id="NTFS01000308">
    <property type="protein sequence ID" value="PAX51929.1"/>
    <property type="molecule type" value="Genomic_DNA"/>
</dbReference>
<gene>
    <name evidence="2" type="ORF">CK510_22125</name>
</gene>
<accession>A0A2A2TEU3</accession>
<keyword evidence="3" id="KW-1185">Reference proteome</keyword>
<evidence type="ECO:0008006" key="4">
    <source>
        <dbReference type="Google" id="ProtNLM"/>
    </source>
</evidence>
<dbReference type="RefSeq" id="WP_095723749.1">
    <property type="nucleotide sequence ID" value="NZ_NTFS01000308.1"/>
</dbReference>
<feature type="compositionally biased region" description="Polar residues" evidence="1">
    <location>
        <begin position="37"/>
        <end position="59"/>
    </location>
</feature>
<dbReference type="OrthoDB" id="516236at2"/>
<evidence type="ECO:0000256" key="1">
    <source>
        <dbReference type="SAM" id="MobiDB-lite"/>
    </source>
</evidence>
<reference evidence="2 3" key="1">
    <citation type="submission" date="2017-08" db="EMBL/GenBank/DDBJ databases">
        <title>Draft genome sequence of filamentous cyanobacterium Calothrix elsteri CCALA 953.</title>
        <authorList>
            <person name="Gagunashvili A.N."/>
            <person name="Elster J."/>
            <person name="Andresson O.S."/>
        </authorList>
    </citation>
    <scope>NUCLEOTIDE SEQUENCE [LARGE SCALE GENOMIC DNA]</scope>
    <source>
        <strain evidence="2 3">CCALA 953</strain>
    </source>
</reference>
<proteinExistence type="predicted"/>
<protein>
    <recommendedName>
        <fullName evidence="4">Carboxypeptidase regulatory-like domain-containing protein</fullName>
    </recommendedName>
</protein>
<dbReference type="AlphaFoldDB" id="A0A2A2TEU3"/>
<dbReference type="Proteomes" id="UP000218238">
    <property type="component" value="Unassembled WGS sequence"/>
</dbReference>
<evidence type="ECO:0000313" key="3">
    <source>
        <dbReference type="Proteomes" id="UP000218238"/>
    </source>
</evidence>
<name>A0A2A2TEU3_9CYAN</name>
<feature type="region of interest" description="Disordered" evidence="1">
    <location>
        <begin position="37"/>
        <end position="61"/>
    </location>
</feature>
<evidence type="ECO:0000313" key="2">
    <source>
        <dbReference type="EMBL" id="PAX51929.1"/>
    </source>
</evidence>
<comment type="caution">
    <text evidence="2">The sequence shown here is derived from an EMBL/GenBank/DDBJ whole genome shotgun (WGS) entry which is preliminary data.</text>
</comment>
<organism evidence="2 3">
    <name type="scientific">Brunnivagina elsteri CCALA 953</name>
    <dbReference type="NCBI Taxonomy" id="987040"/>
    <lineage>
        <taxon>Bacteria</taxon>
        <taxon>Bacillati</taxon>
        <taxon>Cyanobacteriota</taxon>
        <taxon>Cyanophyceae</taxon>
        <taxon>Nostocales</taxon>
        <taxon>Calotrichaceae</taxon>
        <taxon>Brunnivagina</taxon>
    </lineage>
</organism>
<dbReference type="SUPFAM" id="SSF49478">
    <property type="entry name" value="Cna protein B-type domain"/>
    <property type="match status" value="1"/>
</dbReference>
<sequence length="180" mass="19860">MSSLPIRLLIVAILALPLVFGYANPISFATPQNSNSVNAQTEMQQGQTQEKAQRKTQGVSGIVTRVTGNQMPSIGENRQRSKPQPIKTSVWVFSGRIPAKGTRLSITEARQNFKLVTQVKTDKNGKFFVKLLPGEYTIFAQYGNDLYLNSFLGDGSFKTVQVTEGKITETRLVNSENASF</sequence>